<evidence type="ECO:0000313" key="8">
    <source>
        <dbReference type="Proteomes" id="UP000242146"/>
    </source>
</evidence>
<evidence type="ECO:0000256" key="5">
    <source>
        <dbReference type="ARBA" id="ARBA00023136"/>
    </source>
</evidence>
<accession>A0A1X2G6L2</accession>
<comment type="caution">
    <text evidence="7">The sequence shown here is derived from an EMBL/GenBank/DDBJ whole genome shotgun (WGS) entry which is preliminary data.</text>
</comment>
<dbReference type="InterPro" id="IPR009311">
    <property type="entry name" value="IFI6/IFI27-like"/>
</dbReference>
<organism evidence="7 8">
    <name type="scientific">Hesseltinella vesiculosa</name>
    <dbReference type="NCBI Taxonomy" id="101127"/>
    <lineage>
        <taxon>Eukaryota</taxon>
        <taxon>Fungi</taxon>
        <taxon>Fungi incertae sedis</taxon>
        <taxon>Mucoromycota</taxon>
        <taxon>Mucoromycotina</taxon>
        <taxon>Mucoromycetes</taxon>
        <taxon>Mucorales</taxon>
        <taxon>Cunninghamellaceae</taxon>
        <taxon>Hesseltinella</taxon>
    </lineage>
</organism>
<evidence type="ECO:0000256" key="6">
    <source>
        <dbReference type="SAM" id="Phobius"/>
    </source>
</evidence>
<dbReference type="Gene3D" id="6.10.110.10">
    <property type="match status" value="1"/>
</dbReference>
<dbReference type="InterPro" id="IPR038213">
    <property type="entry name" value="IFI6/IFI27-like_sf"/>
</dbReference>
<dbReference type="STRING" id="101127.A0A1X2G6L2"/>
<evidence type="ECO:0000256" key="4">
    <source>
        <dbReference type="ARBA" id="ARBA00022989"/>
    </source>
</evidence>
<evidence type="ECO:0000256" key="2">
    <source>
        <dbReference type="ARBA" id="ARBA00007262"/>
    </source>
</evidence>
<dbReference type="Proteomes" id="UP000242146">
    <property type="component" value="Unassembled WGS sequence"/>
</dbReference>
<evidence type="ECO:0000256" key="1">
    <source>
        <dbReference type="ARBA" id="ARBA00004141"/>
    </source>
</evidence>
<evidence type="ECO:0000256" key="3">
    <source>
        <dbReference type="ARBA" id="ARBA00022692"/>
    </source>
</evidence>
<name>A0A1X2G6L2_9FUNG</name>
<evidence type="ECO:0000313" key="7">
    <source>
        <dbReference type="EMBL" id="ORX46345.1"/>
    </source>
</evidence>
<proteinExistence type="inferred from homology"/>
<dbReference type="AlphaFoldDB" id="A0A1X2G6L2"/>
<feature type="transmembrane region" description="Helical" evidence="6">
    <location>
        <begin position="36"/>
        <end position="63"/>
    </location>
</feature>
<comment type="similarity">
    <text evidence="2">Belongs to the IFI6/IFI27 family.</text>
</comment>
<protein>
    <submittedName>
        <fullName evidence="7">Uncharacterized protein</fullName>
    </submittedName>
</protein>
<keyword evidence="8" id="KW-1185">Reference proteome</keyword>
<keyword evidence="4 6" id="KW-1133">Transmembrane helix</keyword>
<dbReference type="EMBL" id="MCGT01000038">
    <property type="protein sequence ID" value="ORX46345.1"/>
    <property type="molecule type" value="Genomic_DNA"/>
</dbReference>
<dbReference type="Pfam" id="PF06140">
    <property type="entry name" value="Ifi-6-16"/>
    <property type="match status" value="1"/>
</dbReference>
<dbReference type="GO" id="GO:0016020">
    <property type="term" value="C:membrane"/>
    <property type="evidence" value="ECO:0007669"/>
    <property type="project" value="UniProtKB-SubCell"/>
</dbReference>
<reference evidence="7 8" key="1">
    <citation type="submission" date="2016-07" db="EMBL/GenBank/DDBJ databases">
        <title>Pervasive Adenine N6-methylation of Active Genes in Fungi.</title>
        <authorList>
            <consortium name="DOE Joint Genome Institute"/>
            <person name="Mondo S.J."/>
            <person name="Dannebaum R.O."/>
            <person name="Kuo R.C."/>
            <person name="Labutti K."/>
            <person name="Haridas S."/>
            <person name="Kuo A."/>
            <person name="Salamov A."/>
            <person name="Ahrendt S.R."/>
            <person name="Lipzen A."/>
            <person name="Sullivan W."/>
            <person name="Andreopoulos W.B."/>
            <person name="Clum A."/>
            <person name="Lindquist E."/>
            <person name="Daum C."/>
            <person name="Ramamoorthy G.K."/>
            <person name="Gryganskyi A."/>
            <person name="Culley D."/>
            <person name="Magnuson J.K."/>
            <person name="James T.Y."/>
            <person name="O'Malley M.A."/>
            <person name="Stajich J.E."/>
            <person name="Spatafora J.W."/>
            <person name="Visel A."/>
            <person name="Grigoriev I.V."/>
        </authorList>
    </citation>
    <scope>NUCLEOTIDE SEQUENCE [LARGE SCALE GENOMIC DNA]</scope>
    <source>
        <strain evidence="7 8">NRRL 3301</strain>
    </source>
</reference>
<comment type="subcellular location">
    <subcellularLocation>
        <location evidence="1">Membrane</location>
        <topology evidence="1">Multi-pass membrane protein</topology>
    </subcellularLocation>
</comment>
<gene>
    <name evidence="7" type="ORF">DM01DRAFT_305700</name>
</gene>
<dbReference type="OrthoDB" id="440424at2759"/>
<keyword evidence="5 6" id="KW-0472">Membrane</keyword>
<keyword evidence="3 6" id="KW-0812">Transmembrane</keyword>
<sequence>MGFGSGGVIVGSTAAALQASIGNVAAGSLFATVTSVGMAGVGLSTVVATGGVGAVVGGVVYAAKKWYE</sequence>